<gene>
    <name evidence="1" type="ORF">NQ315_010841</name>
</gene>
<evidence type="ECO:0000313" key="2">
    <source>
        <dbReference type="Proteomes" id="UP001159042"/>
    </source>
</evidence>
<sequence length="84" mass="9353">MASSYACKIVYNANYSPHVNSTEQVNRVLKTMIRSYVNEDHRSWDVNLGKLGFALRAAVHDVTGFSPAFLNFGREPAISENCTA</sequence>
<proteinExistence type="predicted"/>
<dbReference type="InterPro" id="IPR012337">
    <property type="entry name" value="RNaseH-like_sf"/>
</dbReference>
<dbReference type="SUPFAM" id="SSF53098">
    <property type="entry name" value="Ribonuclease H-like"/>
    <property type="match status" value="1"/>
</dbReference>
<reference evidence="1 2" key="1">
    <citation type="journal article" date="2023" name="Insect Mol. Biol.">
        <title>Genome sequencing provides insights into the evolution of gene families encoding plant cell wall-degrading enzymes in longhorned beetles.</title>
        <authorList>
            <person name="Shin N.R."/>
            <person name="Okamura Y."/>
            <person name="Kirsch R."/>
            <person name="Pauchet Y."/>
        </authorList>
    </citation>
    <scope>NUCLEOTIDE SEQUENCE [LARGE SCALE GENOMIC DNA]</scope>
    <source>
        <strain evidence="1">EAD_L_NR</strain>
    </source>
</reference>
<dbReference type="GO" id="GO:0003676">
    <property type="term" value="F:nucleic acid binding"/>
    <property type="evidence" value="ECO:0007669"/>
    <property type="project" value="InterPro"/>
</dbReference>
<comment type="caution">
    <text evidence="1">The sequence shown here is derived from an EMBL/GenBank/DDBJ whole genome shotgun (WGS) entry which is preliminary data.</text>
</comment>
<name>A0AAV8V4Y4_9CUCU</name>
<dbReference type="InterPro" id="IPR036397">
    <property type="entry name" value="RNaseH_sf"/>
</dbReference>
<dbReference type="Gene3D" id="3.30.420.10">
    <property type="entry name" value="Ribonuclease H-like superfamily/Ribonuclease H"/>
    <property type="match status" value="1"/>
</dbReference>
<dbReference type="AlphaFoldDB" id="A0AAV8V4Y4"/>
<accession>A0AAV8V4Y4</accession>
<dbReference type="Proteomes" id="UP001159042">
    <property type="component" value="Unassembled WGS sequence"/>
</dbReference>
<dbReference type="EMBL" id="JANEYG010000903">
    <property type="protein sequence ID" value="KAJ8909233.1"/>
    <property type="molecule type" value="Genomic_DNA"/>
</dbReference>
<protein>
    <submittedName>
        <fullName evidence="1">Uncharacterized protein</fullName>
    </submittedName>
</protein>
<evidence type="ECO:0000313" key="1">
    <source>
        <dbReference type="EMBL" id="KAJ8909233.1"/>
    </source>
</evidence>
<organism evidence="1 2">
    <name type="scientific">Exocentrus adspersus</name>
    <dbReference type="NCBI Taxonomy" id="1586481"/>
    <lineage>
        <taxon>Eukaryota</taxon>
        <taxon>Metazoa</taxon>
        <taxon>Ecdysozoa</taxon>
        <taxon>Arthropoda</taxon>
        <taxon>Hexapoda</taxon>
        <taxon>Insecta</taxon>
        <taxon>Pterygota</taxon>
        <taxon>Neoptera</taxon>
        <taxon>Endopterygota</taxon>
        <taxon>Coleoptera</taxon>
        <taxon>Polyphaga</taxon>
        <taxon>Cucujiformia</taxon>
        <taxon>Chrysomeloidea</taxon>
        <taxon>Cerambycidae</taxon>
        <taxon>Lamiinae</taxon>
        <taxon>Acanthocinini</taxon>
        <taxon>Exocentrus</taxon>
    </lineage>
</organism>
<keyword evidence="2" id="KW-1185">Reference proteome</keyword>